<comment type="similarity">
    <text evidence="9">Belongs to the adenylyl cyclase class-4/guanylyl cyclase family.</text>
</comment>
<feature type="domain" description="Protein kinase" evidence="13">
    <location>
        <begin position="1"/>
        <end position="142"/>
    </location>
</feature>
<organism evidence="15 16">
    <name type="scientific">Elysia chlorotica</name>
    <name type="common">Eastern emerald elysia</name>
    <name type="synonym">Sea slug</name>
    <dbReference type="NCBI Taxonomy" id="188477"/>
    <lineage>
        <taxon>Eukaryota</taxon>
        <taxon>Metazoa</taxon>
        <taxon>Spiralia</taxon>
        <taxon>Lophotrochozoa</taxon>
        <taxon>Mollusca</taxon>
        <taxon>Gastropoda</taxon>
        <taxon>Heterobranchia</taxon>
        <taxon>Euthyneura</taxon>
        <taxon>Panpulmonata</taxon>
        <taxon>Sacoglossa</taxon>
        <taxon>Placobranchoidea</taxon>
        <taxon>Plakobranchidae</taxon>
        <taxon>Elysia</taxon>
    </lineage>
</organism>
<dbReference type="Gene3D" id="1.10.510.10">
    <property type="entry name" value="Transferase(Phosphotransferase) domain 1"/>
    <property type="match status" value="1"/>
</dbReference>
<feature type="domain" description="Guanylate cyclase" evidence="14">
    <location>
        <begin position="215"/>
        <end position="333"/>
    </location>
</feature>
<gene>
    <name evidence="15" type="ORF">EGW08_007529</name>
</gene>
<dbReference type="PROSITE" id="PS00452">
    <property type="entry name" value="GUANYLATE_CYCLASE_1"/>
    <property type="match status" value="1"/>
</dbReference>
<evidence type="ECO:0000313" key="15">
    <source>
        <dbReference type="EMBL" id="RUS84701.1"/>
    </source>
</evidence>
<keyword evidence="16" id="KW-1185">Reference proteome</keyword>
<name>A0A433TT40_ELYCH</name>
<evidence type="ECO:0000256" key="6">
    <source>
        <dbReference type="ARBA" id="ARBA00023136"/>
    </source>
</evidence>
<dbReference type="OrthoDB" id="60033at2759"/>
<dbReference type="InterPro" id="IPR000719">
    <property type="entry name" value="Prot_kinase_dom"/>
</dbReference>
<dbReference type="InterPro" id="IPR050401">
    <property type="entry name" value="Cyclic_nucleotide_synthase"/>
</dbReference>
<keyword evidence="8 10" id="KW-0141">cGMP biosynthesis</keyword>
<evidence type="ECO:0000256" key="4">
    <source>
        <dbReference type="ARBA" id="ARBA00022741"/>
    </source>
</evidence>
<dbReference type="PROSITE" id="PS50011">
    <property type="entry name" value="PROTEIN_KINASE_DOM"/>
    <property type="match status" value="1"/>
</dbReference>
<dbReference type="EMBL" id="RQTK01000196">
    <property type="protein sequence ID" value="RUS84701.1"/>
    <property type="molecule type" value="Genomic_DNA"/>
</dbReference>
<dbReference type="PROSITE" id="PS50125">
    <property type="entry name" value="GUANYLATE_CYCLASE_2"/>
    <property type="match status" value="1"/>
</dbReference>
<dbReference type="GO" id="GO:0035556">
    <property type="term" value="P:intracellular signal transduction"/>
    <property type="evidence" value="ECO:0007669"/>
    <property type="project" value="InterPro"/>
</dbReference>
<dbReference type="GO" id="GO:0005886">
    <property type="term" value="C:plasma membrane"/>
    <property type="evidence" value="ECO:0007669"/>
    <property type="project" value="TreeGrafter"/>
</dbReference>
<feature type="region of interest" description="Disordered" evidence="12">
    <location>
        <begin position="437"/>
        <end position="463"/>
    </location>
</feature>
<dbReference type="GO" id="GO:0004016">
    <property type="term" value="F:adenylate cyclase activity"/>
    <property type="evidence" value="ECO:0007669"/>
    <property type="project" value="TreeGrafter"/>
</dbReference>
<dbReference type="Gene3D" id="3.30.70.1230">
    <property type="entry name" value="Nucleotide cyclase"/>
    <property type="match status" value="2"/>
</dbReference>
<evidence type="ECO:0000256" key="8">
    <source>
        <dbReference type="ARBA" id="ARBA00023293"/>
    </source>
</evidence>
<dbReference type="AlphaFoldDB" id="A0A433TT40"/>
<accession>A0A433TT40</accession>
<evidence type="ECO:0000256" key="1">
    <source>
        <dbReference type="ARBA" id="ARBA00004167"/>
    </source>
</evidence>
<dbReference type="SMART" id="SM00044">
    <property type="entry name" value="CYCc"/>
    <property type="match status" value="1"/>
</dbReference>
<evidence type="ECO:0000256" key="3">
    <source>
        <dbReference type="ARBA" id="ARBA00022692"/>
    </source>
</evidence>
<proteinExistence type="inferred from homology"/>
<dbReference type="InterPro" id="IPR018297">
    <property type="entry name" value="A/G_cyclase_CS"/>
</dbReference>
<dbReference type="PANTHER" id="PTHR11920">
    <property type="entry name" value="GUANYLYL CYCLASE"/>
    <property type="match status" value="1"/>
</dbReference>
<evidence type="ECO:0000256" key="10">
    <source>
        <dbReference type="RuleBase" id="RU003431"/>
    </source>
</evidence>
<dbReference type="InterPro" id="IPR001054">
    <property type="entry name" value="A/G_cyclase"/>
</dbReference>
<dbReference type="CDD" id="cd07302">
    <property type="entry name" value="CHD"/>
    <property type="match status" value="1"/>
</dbReference>
<evidence type="ECO:0000256" key="9">
    <source>
        <dbReference type="RuleBase" id="RU000405"/>
    </source>
</evidence>
<keyword evidence="4" id="KW-0547">Nucleotide-binding</keyword>
<feature type="compositionally biased region" description="Low complexity" evidence="12">
    <location>
        <begin position="437"/>
        <end position="449"/>
    </location>
</feature>
<keyword evidence="3" id="KW-0812">Transmembrane</keyword>
<evidence type="ECO:0000259" key="14">
    <source>
        <dbReference type="PROSITE" id="PS50125"/>
    </source>
</evidence>
<feature type="coiled-coil region" evidence="11">
    <location>
        <begin position="152"/>
        <end position="230"/>
    </location>
</feature>
<keyword evidence="5" id="KW-1133">Transmembrane helix</keyword>
<dbReference type="STRING" id="188477.A0A433TT40"/>
<dbReference type="GO" id="GO:0017046">
    <property type="term" value="F:peptide hormone binding"/>
    <property type="evidence" value="ECO:0007669"/>
    <property type="project" value="TreeGrafter"/>
</dbReference>
<evidence type="ECO:0000256" key="5">
    <source>
        <dbReference type="ARBA" id="ARBA00022989"/>
    </source>
</evidence>
<dbReference type="EC" id="4.6.1.2" evidence="2 10"/>
<dbReference type="GO" id="GO:0007168">
    <property type="term" value="P:receptor guanylyl cyclase signaling pathway"/>
    <property type="evidence" value="ECO:0007669"/>
    <property type="project" value="TreeGrafter"/>
</dbReference>
<dbReference type="GO" id="GO:0016941">
    <property type="term" value="F:natriuretic peptide receptor activity"/>
    <property type="evidence" value="ECO:0007669"/>
    <property type="project" value="TreeGrafter"/>
</dbReference>
<dbReference type="SUPFAM" id="SSF56112">
    <property type="entry name" value="Protein kinase-like (PK-like)"/>
    <property type="match status" value="1"/>
</dbReference>
<sequence>QALTYIHKRSIRFHGRLTSEVCLIDSRFSVKVGGYGLNTLWMAPEHLRTDGKGSQEGDIYSLAIIISEVMSRDEPYSSDKEYLTTREVLNKVRACEDPPFRPAVTASPELVPLEQLMKQCWDEDPESRPTLYKVAGVIHSIMSKYNKAGSLVDNLLQRLEKYSSNLEKIVDEKVDELRQEKHKSEELLRQMLPPGEKELVECCVRDRGKRERARERVSEKDTQIVNLLNDLYSTFDSIIGNYDVYKVETIGDGYMVVSGLPTRNGTEHAVNIARMSLALLSVISNFTPIETNDERLMLRIGIHSGPVCAGVVGLKMPRYCLFGDTVNTASRMETNGMEWKIHMSGSTADILKTFGTFVMKRRGEIEIKVDILKYVLSVGEKEWKIHMSGSTADILKTFGTFVMKRRGEIEIKGKGSMETYWLLGEKEANPEIVVWTGSQPQSGPTSTSTITNAPIVEKTAPRT</sequence>
<dbReference type="InterPro" id="IPR011009">
    <property type="entry name" value="Kinase-like_dom_sf"/>
</dbReference>
<dbReference type="GO" id="GO:0004383">
    <property type="term" value="F:guanylate cyclase activity"/>
    <property type="evidence" value="ECO:0007669"/>
    <property type="project" value="UniProtKB-EC"/>
</dbReference>
<evidence type="ECO:0000256" key="7">
    <source>
        <dbReference type="ARBA" id="ARBA00023239"/>
    </source>
</evidence>
<keyword evidence="7 9" id="KW-0456">Lyase</keyword>
<feature type="non-terminal residue" evidence="15">
    <location>
        <position position="1"/>
    </location>
</feature>
<evidence type="ECO:0000256" key="11">
    <source>
        <dbReference type="SAM" id="Coils"/>
    </source>
</evidence>
<dbReference type="SUPFAM" id="SSF55073">
    <property type="entry name" value="Nucleotide cyclase"/>
    <property type="match status" value="2"/>
</dbReference>
<dbReference type="Gene3D" id="6.10.250.780">
    <property type="match status" value="1"/>
</dbReference>
<evidence type="ECO:0000256" key="2">
    <source>
        <dbReference type="ARBA" id="ARBA00012202"/>
    </source>
</evidence>
<dbReference type="GO" id="GO:0005524">
    <property type="term" value="F:ATP binding"/>
    <property type="evidence" value="ECO:0007669"/>
    <property type="project" value="InterPro"/>
</dbReference>
<dbReference type="Pfam" id="PF07714">
    <property type="entry name" value="PK_Tyr_Ser-Thr"/>
    <property type="match status" value="1"/>
</dbReference>
<dbReference type="InterPro" id="IPR029787">
    <property type="entry name" value="Nucleotide_cyclase"/>
</dbReference>
<dbReference type="Pfam" id="PF00211">
    <property type="entry name" value="Guanylate_cyc"/>
    <property type="match status" value="2"/>
</dbReference>
<keyword evidence="11" id="KW-0175">Coiled coil</keyword>
<evidence type="ECO:0000259" key="13">
    <source>
        <dbReference type="PROSITE" id="PS50011"/>
    </source>
</evidence>
<dbReference type="FunFam" id="3.30.70.1230:FF:000030">
    <property type="entry name" value="Si:ch211-215j19.12"/>
    <property type="match status" value="1"/>
</dbReference>
<keyword evidence="6" id="KW-0472">Membrane</keyword>
<protein>
    <recommendedName>
        <fullName evidence="2 10">Guanylate cyclase</fullName>
        <ecNumber evidence="2 10">4.6.1.2</ecNumber>
    </recommendedName>
</protein>
<dbReference type="Proteomes" id="UP000271974">
    <property type="component" value="Unassembled WGS sequence"/>
</dbReference>
<comment type="catalytic activity">
    <reaction evidence="10">
        <text>GTP = 3',5'-cyclic GMP + diphosphate</text>
        <dbReference type="Rhea" id="RHEA:13665"/>
        <dbReference type="ChEBI" id="CHEBI:33019"/>
        <dbReference type="ChEBI" id="CHEBI:37565"/>
        <dbReference type="ChEBI" id="CHEBI:57746"/>
        <dbReference type="EC" id="4.6.1.2"/>
    </reaction>
</comment>
<reference evidence="15 16" key="1">
    <citation type="submission" date="2019-01" db="EMBL/GenBank/DDBJ databases">
        <title>A draft genome assembly of the solar-powered sea slug Elysia chlorotica.</title>
        <authorList>
            <person name="Cai H."/>
            <person name="Li Q."/>
            <person name="Fang X."/>
            <person name="Li J."/>
            <person name="Curtis N.E."/>
            <person name="Altenburger A."/>
            <person name="Shibata T."/>
            <person name="Feng M."/>
            <person name="Maeda T."/>
            <person name="Schwartz J.A."/>
            <person name="Shigenobu S."/>
            <person name="Lundholm N."/>
            <person name="Nishiyama T."/>
            <person name="Yang H."/>
            <person name="Hasebe M."/>
            <person name="Li S."/>
            <person name="Pierce S.K."/>
            <person name="Wang J."/>
        </authorList>
    </citation>
    <scope>NUCLEOTIDE SEQUENCE [LARGE SCALE GENOMIC DNA]</scope>
    <source>
        <strain evidence="15">EC2010</strain>
        <tissue evidence="15">Whole organism of an adult</tissue>
    </source>
</reference>
<dbReference type="PANTHER" id="PTHR11920:SF494">
    <property type="entry name" value="ATRIAL NATRIURETIC PEPTIDE RECEPTOR 2"/>
    <property type="match status" value="1"/>
</dbReference>
<dbReference type="InterPro" id="IPR001245">
    <property type="entry name" value="Ser-Thr/Tyr_kinase_cat_dom"/>
</dbReference>
<comment type="caution">
    <text evidence="15">The sequence shown here is derived from an EMBL/GenBank/DDBJ whole genome shotgun (WGS) entry which is preliminary data.</text>
</comment>
<evidence type="ECO:0000256" key="12">
    <source>
        <dbReference type="SAM" id="MobiDB-lite"/>
    </source>
</evidence>
<dbReference type="GO" id="GO:0004672">
    <property type="term" value="F:protein kinase activity"/>
    <property type="evidence" value="ECO:0007669"/>
    <property type="project" value="InterPro"/>
</dbReference>
<evidence type="ECO:0000313" key="16">
    <source>
        <dbReference type="Proteomes" id="UP000271974"/>
    </source>
</evidence>
<comment type="subcellular location">
    <subcellularLocation>
        <location evidence="1">Membrane</location>
        <topology evidence="1">Single-pass membrane protein</topology>
    </subcellularLocation>
</comment>